<protein>
    <recommendedName>
        <fullName evidence="1">GP-PDE domain-containing protein</fullName>
    </recommendedName>
</protein>
<dbReference type="InterPro" id="IPR030395">
    <property type="entry name" value="GP_PDE_dom"/>
</dbReference>
<dbReference type="AlphaFoldDB" id="A0A4P6KG21"/>
<dbReference type="InterPro" id="IPR017946">
    <property type="entry name" value="PLC-like_Pdiesterase_TIM-brl"/>
</dbReference>
<dbReference type="GO" id="GO:0006629">
    <property type="term" value="P:lipid metabolic process"/>
    <property type="evidence" value="ECO:0007669"/>
    <property type="project" value="InterPro"/>
</dbReference>
<accession>A0A4P6KG21</accession>
<evidence type="ECO:0000259" key="1">
    <source>
        <dbReference type="PROSITE" id="PS51704"/>
    </source>
</evidence>
<evidence type="ECO:0000313" key="3">
    <source>
        <dbReference type="Proteomes" id="UP000289260"/>
    </source>
</evidence>
<reference evidence="2 3" key="1">
    <citation type="submission" date="2019-02" db="EMBL/GenBank/DDBJ databases">
        <authorList>
            <person name="Sun L."/>
            <person name="Pan D."/>
            <person name="Wu X."/>
        </authorList>
    </citation>
    <scope>NUCLEOTIDE SEQUENCE [LARGE SCALE GENOMIC DNA]</scope>
    <source>
        <strain evidence="2 3">JW-1</strain>
    </source>
</reference>
<dbReference type="PROSITE" id="PS51704">
    <property type="entry name" value="GP_PDE"/>
    <property type="match status" value="1"/>
</dbReference>
<dbReference type="RefSeq" id="WP_130110291.1">
    <property type="nucleotide sequence ID" value="NZ_CP035806.1"/>
</dbReference>
<dbReference type="PROSITE" id="PS50007">
    <property type="entry name" value="PIPLC_X_DOMAIN"/>
    <property type="match status" value="1"/>
</dbReference>
<name>A0A4P6KG21_9MICO</name>
<dbReference type="KEGG" id="ltr:EVS81_10140"/>
<evidence type="ECO:0000313" key="2">
    <source>
        <dbReference type="EMBL" id="QBE49160.1"/>
    </source>
</evidence>
<gene>
    <name evidence="2" type="ORF">EVS81_10140</name>
</gene>
<dbReference type="Proteomes" id="UP000289260">
    <property type="component" value="Chromosome"/>
</dbReference>
<dbReference type="GO" id="GO:0008081">
    <property type="term" value="F:phosphoric diester hydrolase activity"/>
    <property type="evidence" value="ECO:0007669"/>
    <property type="project" value="InterPro"/>
</dbReference>
<keyword evidence="3" id="KW-1185">Reference proteome</keyword>
<dbReference type="EMBL" id="CP035806">
    <property type="protein sequence ID" value="QBE49160.1"/>
    <property type="molecule type" value="Genomic_DNA"/>
</dbReference>
<feature type="domain" description="GP-PDE" evidence="1">
    <location>
        <begin position="54"/>
        <end position="290"/>
    </location>
</feature>
<dbReference type="PANTHER" id="PTHR46211:SF14">
    <property type="entry name" value="GLYCEROPHOSPHODIESTER PHOSPHODIESTERASE"/>
    <property type="match status" value="1"/>
</dbReference>
<dbReference type="Pfam" id="PF03009">
    <property type="entry name" value="GDPD"/>
    <property type="match status" value="1"/>
</dbReference>
<sequence>MRDAATGWGRGALRTGLLAWTLTTLLLVLWGATPHAAAASSMQMHGALHRDGAVGIISHRGAAAIAPENTLAAMRVAIDRGVEFVETDVQLTADGVPILMHDPTLDRTTSGSGPVALRSFDEIRALDAGSWFSPEFAGEVVPTLEEFLDALEPSTTRALVELKGEWAIEQLEAVTELLRSRYMVNRVALQSFETPTLEGLQQVAPEFARVLLTREWDEGTVQQATELQVSAVGARTKLYDRRPELLQRLRAVGIGSLVYTLNTEKRWDQASRRGVDLVVTDDPVRLAVWRDAA</sequence>
<proteinExistence type="predicted"/>
<dbReference type="SUPFAM" id="SSF51695">
    <property type="entry name" value="PLC-like phosphodiesterases"/>
    <property type="match status" value="1"/>
</dbReference>
<dbReference type="Gene3D" id="3.20.20.190">
    <property type="entry name" value="Phosphatidylinositol (PI) phosphodiesterase"/>
    <property type="match status" value="1"/>
</dbReference>
<dbReference type="PANTHER" id="PTHR46211">
    <property type="entry name" value="GLYCEROPHOSPHORYL DIESTER PHOSPHODIESTERASE"/>
    <property type="match status" value="1"/>
</dbReference>
<organism evidence="2 3">
    <name type="scientific">Leucobacter triazinivorans</name>
    <dbReference type="NCBI Taxonomy" id="1784719"/>
    <lineage>
        <taxon>Bacteria</taxon>
        <taxon>Bacillati</taxon>
        <taxon>Actinomycetota</taxon>
        <taxon>Actinomycetes</taxon>
        <taxon>Micrococcales</taxon>
        <taxon>Microbacteriaceae</taxon>
        <taxon>Leucobacter</taxon>
    </lineage>
</organism>
<dbReference type="OrthoDB" id="9758957at2"/>